<proteinExistence type="predicted"/>
<feature type="region of interest" description="Disordered" evidence="1">
    <location>
        <begin position="29"/>
        <end position="55"/>
    </location>
</feature>
<feature type="signal peptide" evidence="2">
    <location>
        <begin position="1"/>
        <end position="23"/>
    </location>
</feature>
<name>A0A6G6WF90_9ACTN</name>
<feature type="compositionally biased region" description="Basic and acidic residues" evidence="1">
    <location>
        <begin position="33"/>
        <end position="49"/>
    </location>
</feature>
<feature type="chain" id="PRO_5026055113" evidence="2">
    <location>
        <begin position="24"/>
        <end position="127"/>
    </location>
</feature>
<organism evidence="3 4">
    <name type="scientific">Nocardioides anomalus</name>
    <dbReference type="NCBI Taxonomy" id="2712223"/>
    <lineage>
        <taxon>Bacteria</taxon>
        <taxon>Bacillati</taxon>
        <taxon>Actinomycetota</taxon>
        <taxon>Actinomycetes</taxon>
        <taxon>Propionibacteriales</taxon>
        <taxon>Nocardioidaceae</taxon>
        <taxon>Nocardioides</taxon>
    </lineage>
</organism>
<evidence type="ECO:0000313" key="4">
    <source>
        <dbReference type="Proteomes" id="UP000502996"/>
    </source>
</evidence>
<feature type="compositionally biased region" description="Low complexity" evidence="1">
    <location>
        <begin position="109"/>
        <end position="127"/>
    </location>
</feature>
<dbReference type="KEGG" id="nano:G5V58_13900"/>
<evidence type="ECO:0000256" key="1">
    <source>
        <dbReference type="SAM" id="MobiDB-lite"/>
    </source>
</evidence>
<evidence type="ECO:0000256" key="2">
    <source>
        <dbReference type="SAM" id="SignalP"/>
    </source>
</evidence>
<feature type="region of interest" description="Disordered" evidence="1">
    <location>
        <begin position="101"/>
        <end position="127"/>
    </location>
</feature>
<dbReference type="EMBL" id="CP049257">
    <property type="protein sequence ID" value="QIG43710.1"/>
    <property type="molecule type" value="Genomic_DNA"/>
</dbReference>
<protein>
    <submittedName>
        <fullName evidence="3">Uncharacterized protein</fullName>
    </submittedName>
</protein>
<sequence length="127" mass="13179">MRKAVLAAVAVVVAAVVALGAWAAFGAEGDQEQTARETCDGRSTELSVERDDEGTEVSFELQSTAPGETWQVVLQQGDTVLLDGQRQTDEDAELDVDAVAQESGSDEFTATATPADGGAACTTSVTR</sequence>
<dbReference type="AlphaFoldDB" id="A0A6G6WF90"/>
<keyword evidence="4" id="KW-1185">Reference proteome</keyword>
<accession>A0A6G6WF90</accession>
<keyword evidence="2" id="KW-0732">Signal</keyword>
<dbReference type="Proteomes" id="UP000502996">
    <property type="component" value="Chromosome"/>
</dbReference>
<reference evidence="3 4" key="1">
    <citation type="submission" date="2020-02" db="EMBL/GenBank/DDBJ databases">
        <title>Full genome sequence of Nocardioides sp. R-3366.</title>
        <authorList>
            <person name="Im W.-T."/>
        </authorList>
    </citation>
    <scope>NUCLEOTIDE SEQUENCE [LARGE SCALE GENOMIC DNA]</scope>
    <source>
        <strain evidence="3 4">R-3366</strain>
    </source>
</reference>
<dbReference type="RefSeq" id="WP_165233742.1">
    <property type="nucleotide sequence ID" value="NZ_CP049257.1"/>
</dbReference>
<gene>
    <name evidence="3" type="ORF">G5V58_13900</name>
</gene>
<evidence type="ECO:0000313" key="3">
    <source>
        <dbReference type="EMBL" id="QIG43710.1"/>
    </source>
</evidence>